<dbReference type="GO" id="GO:0005524">
    <property type="term" value="F:ATP binding"/>
    <property type="evidence" value="ECO:0007669"/>
    <property type="project" value="UniProtKB-KW"/>
</dbReference>
<feature type="region of interest" description="Disordered" evidence="7">
    <location>
        <begin position="488"/>
        <end position="511"/>
    </location>
</feature>
<dbReference type="GO" id="GO:0005874">
    <property type="term" value="C:microtubule"/>
    <property type="evidence" value="ECO:0007669"/>
    <property type="project" value="UniProtKB-KW"/>
</dbReference>
<keyword evidence="9" id="KW-1185">Reference proteome</keyword>
<evidence type="ECO:0000313" key="9">
    <source>
        <dbReference type="Proteomes" id="UP001320245"/>
    </source>
</evidence>
<evidence type="ECO:0000256" key="3">
    <source>
        <dbReference type="ARBA" id="ARBA00022840"/>
    </source>
</evidence>
<evidence type="ECO:0000256" key="4">
    <source>
        <dbReference type="ARBA" id="ARBA00023054"/>
    </source>
</evidence>
<keyword evidence="3" id="KW-0067">ATP-binding</keyword>
<dbReference type="Proteomes" id="UP001320245">
    <property type="component" value="Unassembled WGS sequence"/>
</dbReference>
<gene>
    <name evidence="8" type="ORF">SLS53_009167</name>
</gene>
<dbReference type="PANTHER" id="PTHR37739:SF8">
    <property type="entry name" value="KINESIN-LIKE PROTEIN KIN-12D"/>
    <property type="match status" value="1"/>
</dbReference>
<sequence length="972" mass="110979">MSKPPFKFDKLLDPHAVVQHHSEVKKTLEKCMAKAKQIKDKQGEIYEQLSPAYRDEVKTTISTWKALTEDVESLRETRNSMSADVCLIRDQLKACAKQRPKDLMAKCDSLGPEGLATLLRINQLAFKGVDIPGLSPEQRDMLRADAKFLASQEEQGSSLVTSLRKELEAERSAAAELRKENNKLQQAHDARRAIVSENVDTIKKLEKKVTKLNDQLQANAKEEAKNLRQIQWYSDLCEKQAARADTQQKRSDEIMAENSRLQTELSKVEEQQKNLQEKLSSAIVSRDDTDANIATVRLTLEQVRLDKARLEEQVKATNKDWAAQLRFVKLQRDELDTKLRAERLNHSEARRAAEEKFAVWHGRATTAEQELRVARSQVANWEKDALQELELVSNLRHELELTKVEKKNAEQSMASSEARVQFLQREVTSTESFSKLREASSAKEHSKLNKTIDNLRRKLEEKEQGISRLQTSVAELTGRKDDARLKAEQVASELRQQKRQQETSLAESKQANVRLENRNSVLRGDISSLEDGVKSLEMDLVSTKAELHSKAERLKAVEAKLERQNEDTMRLRGESVEHLKTQANSTYDQLQALMASLESTRKDLAEEQQQKVELKEEMRRSQAQFERTVGDRVAETLRDLHTLNEELTSHKEAKTVLQKENSELVASIDVEKSALRESQNMLQQSEAKFRRSEENSVRYTSQLKLVFQHICPNISPAVVGDIIEGLQCPYHTYDGTDFEQPSWLLLTSWDAEGVGPACSDVQSETSVEILIIKLFEACCPERVSTPSCLALTRTLVRVLGTCAAIQPDLLTRLAQVFVGSVSLKREDAFEAGFAFFQMMSIAEGRWRILSETPGPISSLWIELRINLAQTLSRTRYRKLFTAMQFDIEPHEVPVPRRTWGNMLVMCEPSWPKAVAFDLERRSIRFFVKTRWTINTSEKQIRIIPVPGEDAIILSPWILDDSFWTTKNFWGDD</sequence>
<evidence type="ECO:0000256" key="7">
    <source>
        <dbReference type="SAM" id="MobiDB-lite"/>
    </source>
</evidence>
<accession>A0AAN9U5Q1</accession>
<keyword evidence="2" id="KW-0547">Nucleotide-binding</keyword>
<keyword evidence="5" id="KW-0505">Motor protein</keyword>
<protein>
    <submittedName>
        <fullName evidence="8">Uncharacterized protein</fullName>
    </submittedName>
</protein>
<dbReference type="InterPro" id="IPR044986">
    <property type="entry name" value="KIF15/KIN-12"/>
</dbReference>
<evidence type="ECO:0000256" key="5">
    <source>
        <dbReference type="ARBA" id="ARBA00023175"/>
    </source>
</evidence>
<feature type="compositionally biased region" description="Polar residues" evidence="7">
    <location>
        <begin position="502"/>
        <end position="511"/>
    </location>
</feature>
<evidence type="ECO:0000256" key="1">
    <source>
        <dbReference type="ARBA" id="ARBA00022701"/>
    </source>
</evidence>
<proteinExistence type="predicted"/>
<name>A0AAN9U5Q1_9PEZI</name>
<dbReference type="EMBL" id="JAJSPL020000067">
    <property type="protein sequence ID" value="KAK7729799.1"/>
    <property type="molecule type" value="Genomic_DNA"/>
</dbReference>
<dbReference type="AlphaFoldDB" id="A0AAN9U5Q1"/>
<dbReference type="PANTHER" id="PTHR37739">
    <property type="entry name" value="KINESIN-LIKE PROTEIN KIN-12D"/>
    <property type="match status" value="1"/>
</dbReference>
<keyword evidence="4 6" id="KW-0175">Coiled coil</keyword>
<feature type="coiled-coil region" evidence="6">
    <location>
        <begin position="544"/>
        <end position="695"/>
    </location>
</feature>
<reference evidence="8 9" key="1">
    <citation type="journal article" date="2023" name="PLoS ONE">
        <title>Cytospora paraplurivora sp. nov. isolated from orchards with fruit tree decline syndrome in Ontario, Canada.</title>
        <authorList>
            <person name="Ilyukhin E."/>
            <person name="Nguyen H.D.T."/>
            <person name="Castle A.J."/>
            <person name="Ellouze W."/>
        </authorList>
    </citation>
    <scope>NUCLEOTIDE SEQUENCE [LARGE SCALE GENOMIC DNA]</scope>
    <source>
        <strain evidence="8 9">FDS-564</strain>
    </source>
</reference>
<evidence type="ECO:0000256" key="2">
    <source>
        <dbReference type="ARBA" id="ARBA00022741"/>
    </source>
</evidence>
<keyword evidence="1" id="KW-0493">Microtubule</keyword>
<organism evidence="8 9">
    <name type="scientific">Cytospora paraplurivora</name>
    <dbReference type="NCBI Taxonomy" id="2898453"/>
    <lineage>
        <taxon>Eukaryota</taxon>
        <taxon>Fungi</taxon>
        <taxon>Dikarya</taxon>
        <taxon>Ascomycota</taxon>
        <taxon>Pezizomycotina</taxon>
        <taxon>Sordariomycetes</taxon>
        <taxon>Sordariomycetidae</taxon>
        <taxon>Diaporthales</taxon>
        <taxon>Cytosporaceae</taxon>
        <taxon>Cytospora</taxon>
    </lineage>
</organism>
<evidence type="ECO:0000256" key="6">
    <source>
        <dbReference type="SAM" id="Coils"/>
    </source>
</evidence>
<feature type="coiled-coil region" evidence="6">
    <location>
        <begin position="251"/>
        <end position="320"/>
    </location>
</feature>
<comment type="caution">
    <text evidence="8">The sequence shown here is derived from an EMBL/GenBank/DDBJ whole genome shotgun (WGS) entry which is preliminary data.</text>
</comment>
<feature type="coiled-coil region" evidence="6">
    <location>
        <begin position="160"/>
        <end position="222"/>
    </location>
</feature>
<evidence type="ECO:0000313" key="8">
    <source>
        <dbReference type="EMBL" id="KAK7729799.1"/>
    </source>
</evidence>